<proteinExistence type="predicted"/>
<evidence type="ECO:0008006" key="3">
    <source>
        <dbReference type="Google" id="ProtNLM"/>
    </source>
</evidence>
<dbReference type="Gene3D" id="3.40.50.620">
    <property type="entry name" value="HUPs"/>
    <property type="match status" value="1"/>
</dbReference>
<evidence type="ECO:0000313" key="1">
    <source>
        <dbReference type="EMBL" id="ADB51653.1"/>
    </source>
</evidence>
<evidence type="ECO:0000313" key="2">
    <source>
        <dbReference type="Proteomes" id="UP000008229"/>
    </source>
</evidence>
<accession>D3FE37</accession>
<dbReference type="HOGENOM" id="CLU_142203_0_0_11"/>
<protein>
    <recommendedName>
        <fullName evidence="3">UspA domain-containing protein</fullName>
    </recommendedName>
</protein>
<dbReference type="OrthoDB" id="5184682at2"/>
<name>D3FE37_CONWI</name>
<dbReference type="SUPFAM" id="SSF52402">
    <property type="entry name" value="Adenine nucleotide alpha hydrolases-like"/>
    <property type="match status" value="1"/>
</dbReference>
<gene>
    <name evidence="1" type="ordered locus">Cwoe_3235</name>
</gene>
<sequence precursor="true">MADPTKHVLVLAGLTVVSGALRAALHARAARGPAEFTLLLPASEDGAAGHRERLLVAVERLRADGLDVAGQLGDPDPLLAVRQVWDPVEYDEIVLSTFPPGRSGWLERGVPRALERATGVPVAHVVAESP</sequence>
<dbReference type="EMBL" id="CP001854">
    <property type="protein sequence ID" value="ADB51653.1"/>
    <property type="molecule type" value="Genomic_DNA"/>
</dbReference>
<keyword evidence="2" id="KW-1185">Reference proteome</keyword>
<reference evidence="2" key="2">
    <citation type="submission" date="2010-01" db="EMBL/GenBank/DDBJ databases">
        <title>The complete genome of Conexibacter woesei DSM 14684.</title>
        <authorList>
            <consortium name="US DOE Joint Genome Institute (JGI-PGF)"/>
            <person name="Lucas S."/>
            <person name="Copeland A."/>
            <person name="Lapidus A."/>
            <person name="Glavina del Rio T."/>
            <person name="Dalin E."/>
            <person name="Tice H."/>
            <person name="Bruce D."/>
            <person name="Goodwin L."/>
            <person name="Pitluck S."/>
            <person name="Kyrpides N."/>
            <person name="Mavromatis K."/>
            <person name="Ivanova N."/>
            <person name="Mikhailova N."/>
            <person name="Chertkov O."/>
            <person name="Brettin T."/>
            <person name="Detter J.C."/>
            <person name="Han C."/>
            <person name="Larimer F."/>
            <person name="Land M."/>
            <person name="Hauser L."/>
            <person name="Markowitz V."/>
            <person name="Cheng J.-F."/>
            <person name="Hugenholtz P."/>
            <person name="Woyke T."/>
            <person name="Wu D."/>
            <person name="Pukall R."/>
            <person name="Steenblock K."/>
            <person name="Schneider S."/>
            <person name="Klenk H.-P."/>
            <person name="Eisen J.A."/>
        </authorList>
    </citation>
    <scope>NUCLEOTIDE SEQUENCE [LARGE SCALE GENOMIC DNA]</scope>
    <source>
        <strain evidence="2">DSM 14684 / CIP 108061 / JCM 11494 / NBRC 100937 / ID131577</strain>
    </source>
</reference>
<dbReference type="InterPro" id="IPR014729">
    <property type="entry name" value="Rossmann-like_a/b/a_fold"/>
</dbReference>
<reference evidence="1 2" key="1">
    <citation type="journal article" date="2010" name="Stand. Genomic Sci.">
        <title>Complete genome sequence of Conexibacter woesei type strain (ID131577).</title>
        <authorList>
            <person name="Pukall R."/>
            <person name="Lapidus A."/>
            <person name="Glavina Del Rio T."/>
            <person name="Copeland A."/>
            <person name="Tice H."/>
            <person name="Cheng J.-F."/>
            <person name="Lucas S."/>
            <person name="Chen F."/>
            <person name="Nolan M."/>
            <person name="Bruce D."/>
            <person name="Goodwin L."/>
            <person name="Pitluck S."/>
            <person name="Mavromatis K."/>
            <person name="Ivanova N."/>
            <person name="Ovchinnikova G."/>
            <person name="Pati A."/>
            <person name="Chen A."/>
            <person name="Palaniappan K."/>
            <person name="Land M."/>
            <person name="Hauser L."/>
            <person name="Chang Y.-J."/>
            <person name="Jeffries C.D."/>
            <person name="Chain P."/>
            <person name="Meincke L."/>
            <person name="Sims D."/>
            <person name="Brettin T."/>
            <person name="Detter J.C."/>
            <person name="Rohde M."/>
            <person name="Goeker M."/>
            <person name="Bristow J."/>
            <person name="Eisen J.A."/>
            <person name="Markowitz V."/>
            <person name="Kyrpides N.C."/>
            <person name="Klenk H.-P."/>
            <person name="Hugenholtz P."/>
        </authorList>
    </citation>
    <scope>NUCLEOTIDE SEQUENCE [LARGE SCALE GENOMIC DNA]</scope>
    <source>
        <strain evidence="2">DSM 14684 / CIP 108061 / JCM 11494 / NBRC 100937 / ID131577</strain>
    </source>
</reference>
<dbReference type="KEGG" id="cwo:Cwoe_3235"/>
<dbReference type="Proteomes" id="UP000008229">
    <property type="component" value="Chromosome"/>
</dbReference>
<organism evidence="1 2">
    <name type="scientific">Conexibacter woesei (strain DSM 14684 / CCUG 47730 / CIP 108061 / JCM 11494 / NBRC 100937 / ID131577)</name>
    <dbReference type="NCBI Taxonomy" id="469383"/>
    <lineage>
        <taxon>Bacteria</taxon>
        <taxon>Bacillati</taxon>
        <taxon>Actinomycetota</taxon>
        <taxon>Thermoleophilia</taxon>
        <taxon>Solirubrobacterales</taxon>
        <taxon>Conexibacteraceae</taxon>
        <taxon>Conexibacter</taxon>
    </lineage>
</organism>
<dbReference type="RefSeq" id="WP_012934704.1">
    <property type="nucleotide sequence ID" value="NC_013739.1"/>
</dbReference>
<dbReference type="AlphaFoldDB" id="D3FE37"/>
<dbReference type="STRING" id="469383.Cwoe_3235"/>
<dbReference type="eggNOG" id="ENOG502ZM4H">
    <property type="taxonomic scope" value="Bacteria"/>
</dbReference>